<dbReference type="GO" id="GO:0103118">
    <property type="term" value="F:UDP-3-O-[(3R)-3-hydroxyacyl]-glucosamine N-acyltransferase activity"/>
    <property type="evidence" value="ECO:0007669"/>
    <property type="project" value="UniProtKB-EC"/>
</dbReference>
<dbReference type="InterPro" id="IPR011004">
    <property type="entry name" value="Trimer_LpxA-like_sf"/>
</dbReference>
<dbReference type="GO" id="GO:0016410">
    <property type="term" value="F:N-acyltransferase activity"/>
    <property type="evidence" value="ECO:0007669"/>
    <property type="project" value="InterPro"/>
</dbReference>
<keyword evidence="2 7" id="KW-0441">Lipid A biosynthesis</keyword>
<dbReference type="Proteomes" id="UP000186553">
    <property type="component" value="Unassembled WGS sequence"/>
</dbReference>
<protein>
    <recommendedName>
        <fullName evidence="7">UDP-3-O-acylglucosamine N-acyltransferase</fullName>
        <ecNumber evidence="7">2.3.1.191</ecNumber>
    </recommendedName>
</protein>
<comment type="subunit">
    <text evidence="7">Homotrimer.</text>
</comment>
<feature type="domain" description="Mannose-1-phosphate guanyltransferase C-terminal" evidence="9">
    <location>
        <begin position="106"/>
        <end position="183"/>
    </location>
</feature>
<reference evidence="10 11" key="1">
    <citation type="submission" date="2016-07" db="EMBL/GenBank/DDBJ databases">
        <title>Acinetobacter sp. ANC 4603.</title>
        <authorList>
            <person name="Radolfova-Krizova L."/>
            <person name="Nemec A."/>
        </authorList>
    </citation>
    <scope>NUCLEOTIDE SEQUENCE [LARGE SCALE GENOMIC DNA]</scope>
    <source>
        <strain evidence="10 11">ANC 4603</strain>
    </source>
</reference>
<dbReference type="InterPro" id="IPR020573">
    <property type="entry name" value="UDP_GlcNAc_AcTrfase_non-rep"/>
</dbReference>
<evidence type="ECO:0000256" key="5">
    <source>
        <dbReference type="ARBA" id="ARBA00023098"/>
    </source>
</evidence>
<keyword evidence="4 7" id="KW-0677">Repeat</keyword>
<evidence type="ECO:0000313" key="10">
    <source>
        <dbReference type="EMBL" id="ODA12694.1"/>
    </source>
</evidence>
<dbReference type="Pfam" id="PF14602">
    <property type="entry name" value="Hexapep_2"/>
    <property type="match status" value="2"/>
</dbReference>
<dbReference type="HAMAP" id="MF_00523">
    <property type="entry name" value="LpxD"/>
    <property type="match status" value="1"/>
</dbReference>
<dbReference type="GO" id="GO:0016020">
    <property type="term" value="C:membrane"/>
    <property type="evidence" value="ECO:0007669"/>
    <property type="project" value="GOC"/>
</dbReference>
<dbReference type="OrthoDB" id="9784739at2"/>
<dbReference type="Pfam" id="PF04613">
    <property type="entry name" value="LpxD"/>
    <property type="match status" value="1"/>
</dbReference>
<comment type="function">
    <text evidence="7">Catalyzes the N-acylation of UDP-3-O-acylglucosamine using 3-hydroxyacyl-ACP as the acyl donor. Is involved in the biosynthesis of lipid A, a phosphorylated glycolipid that anchors the lipopolysaccharide to the outer membrane of the cell.</text>
</comment>
<evidence type="ECO:0000256" key="4">
    <source>
        <dbReference type="ARBA" id="ARBA00022737"/>
    </source>
</evidence>
<organism evidence="10 11">
    <name type="scientific">Acinetobacter celticus</name>
    <dbReference type="NCBI Taxonomy" id="1891224"/>
    <lineage>
        <taxon>Bacteria</taxon>
        <taxon>Pseudomonadati</taxon>
        <taxon>Pseudomonadota</taxon>
        <taxon>Gammaproteobacteria</taxon>
        <taxon>Moraxellales</taxon>
        <taxon>Moraxellaceae</taxon>
        <taxon>Acinetobacter</taxon>
    </lineage>
</organism>
<accession>A0A1C3CVB5</accession>
<dbReference type="AlphaFoldDB" id="A0A1C3CVB5"/>
<dbReference type="UniPathway" id="UPA00973"/>
<name>A0A1C3CVB5_9GAMM</name>
<proteinExistence type="inferred from homology"/>
<dbReference type="STRING" id="1891224.BBP83_09035"/>
<keyword evidence="5 7" id="KW-0443">Lipid metabolism</keyword>
<feature type="domain" description="UDP-3-O-[3-hydroxymyristoyl] glucosamine N-acyltransferase non-repeat region" evidence="8">
    <location>
        <begin position="24"/>
        <end position="92"/>
    </location>
</feature>
<evidence type="ECO:0000256" key="2">
    <source>
        <dbReference type="ARBA" id="ARBA00022556"/>
    </source>
</evidence>
<dbReference type="InterPro" id="IPR001451">
    <property type="entry name" value="Hexapep"/>
</dbReference>
<dbReference type="NCBIfam" id="NF002060">
    <property type="entry name" value="PRK00892.1"/>
    <property type="match status" value="1"/>
</dbReference>
<gene>
    <name evidence="7" type="primary">lpxD</name>
    <name evidence="10" type="ORF">BBP83_09035</name>
</gene>
<dbReference type="RefSeq" id="WP_068888096.1">
    <property type="nucleotide sequence ID" value="NZ_CBCRUU010000004.1"/>
</dbReference>
<comment type="caution">
    <text evidence="10">The sequence shown here is derived from an EMBL/GenBank/DDBJ whole genome shotgun (WGS) entry which is preliminary data.</text>
</comment>
<dbReference type="Gene3D" id="1.20.5.170">
    <property type="match status" value="1"/>
</dbReference>
<keyword evidence="11" id="KW-1185">Reference proteome</keyword>
<dbReference type="GO" id="GO:0009245">
    <property type="term" value="P:lipid A biosynthetic process"/>
    <property type="evidence" value="ECO:0007669"/>
    <property type="project" value="UniProtKB-UniRule"/>
</dbReference>
<keyword evidence="1 7" id="KW-0444">Lipid biosynthesis</keyword>
<sequence>MNPQYFSLEKLAHLVQGECVGQQDLQVSGLASLEHAESGHLAFVNADKYIEPAEHSKAGALIVTEALKAQIKTQQNFIVVANPYLAFAILTHVFERKHTAKGIESTAQIHSSAIVADSAYIGHFVVIGKNCVVGDESVIQSHCKIDDDVEIGKQCFIDSHVTLTGQTKIGDRVRIHANTVIGGEGFGFAPYQGKWHRIAQLGSVHIGHDVRIGSNCSIDRGALDNTILEDGVIIDNLVQIAHNVKIGANTAMAAKCGIAGSTTIGKNCVLAGAVGVVGHINIADNVTITGMSMVTKSISEAGSYSSGTPMLESLHWKRAAVRFKQLADVPLTQLMKKLDHIQSQIESLESTRLRNNYDD</sequence>
<evidence type="ECO:0000259" key="8">
    <source>
        <dbReference type="Pfam" id="PF04613"/>
    </source>
</evidence>
<dbReference type="EC" id="2.3.1.191" evidence="7"/>
<dbReference type="Gene3D" id="2.160.10.10">
    <property type="entry name" value="Hexapeptide repeat proteins"/>
    <property type="match status" value="1"/>
</dbReference>
<dbReference type="CDD" id="cd03352">
    <property type="entry name" value="LbH_LpxD"/>
    <property type="match status" value="1"/>
</dbReference>
<dbReference type="PANTHER" id="PTHR43378">
    <property type="entry name" value="UDP-3-O-ACYLGLUCOSAMINE N-ACYLTRANSFERASE"/>
    <property type="match status" value="1"/>
</dbReference>
<evidence type="ECO:0000313" key="11">
    <source>
        <dbReference type="Proteomes" id="UP000186553"/>
    </source>
</evidence>
<comment type="pathway">
    <text evidence="7">Bacterial outer membrane biogenesis; LPS lipid A biosynthesis.</text>
</comment>
<evidence type="ECO:0000256" key="6">
    <source>
        <dbReference type="ARBA" id="ARBA00023315"/>
    </source>
</evidence>
<dbReference type="PANTHER" id="PTHR43378:SF2">
    <property type="entry name" value="UDP-3-O-ACYLGLUCOSAMINE N-ACYLTRANSFERASE 1, MITOCHONDRIAL-RELATED"/>
    <property type="match status" value="1"/>
</dbReference>
<evidence type="ECO:0000256" key="3">
    <source>
        <dbReference type="ARBA" id="ARBA00022679"/>
    </source>
</evidence>
<dbReference type="Gene3D" id="3.40.1390.10">
    <property type="entry name" value="MurE/MurF, N-terminal domain"/>
    <property type="match status" value="1"/>
</dbReference>
<dbReference type="InterPro" id="IPR056729">
    <property type="entry name" value="GMPPB_C"/>
</dbReference>
<keyword evidence="6 7" id="KW-0012">Acyltransferase</keyword>
<dbReference type="InterPro" id="IPR007691">
    <property type="entry name" value="LpxD"/>
</dbReference>
<dbReference type="SUPFAM" id="SSF51161">
    <property type="entry name" value="Trimeric LpxA-like enzymes"/>
    <property type="match status" value="1"/>
</dbReference>
<feature type="active site" description="Proton acceptor" evidence="7">
    <location>
        <position position="242"/>
    </location>
</feature>
<comment type="similarity">
    <text evidence="7">Belongs to the transferase hexapeptide repeat family. LpxD subfamily.</text>
</comment>
<dbReference type="NCBIfam" id="TIGR01853">
    <property type="entry name" value="lipid_A_lpxD"/>
    <property type="match status" value="1"/>
</dbReference>
<dbReference type="Pfam" id="PF25087">
    <property type="entry name" value="GMPPB_C"/>
    <property type="match status" value="1"/>
</dbReference>
<evidence type="ECO:0000259" key="9">
    <source>
        <dbReference type="Pfam" id="PF25087"/>
    </source>
</evidence>
<evidence type="ECO:0000256" key="7">
    <source>
        <dbReference type="HAMAP-Rule" id="MF_00523"/>
    </source>
</evidence>
<keyword evidence="3 7" id="KW-0808">Transferase</keyword>
<evidence type="ECO:0000256" key="1">
    <source>
        <dbReference type="ARBA" id="ARBA00022516"/>
    </source>
</evidence>
<dbReference type="EMBL" id="MBDL01000010">
    <property type="protein sequence ID" value="ODA12694.1"/>
    <property type="molecule type" value="Genomic_DNA"/>
</dbReference>
<comment type="catalytic activity">
    <reaction evidence="7">
        <text>a UDP-3-O-[(3R)-3-hydroxyacyl]-alpha-D-glucosamine + a (3R)-hydroxyacyl-[ACP] = a UDP-2-N,3-O-bis[(3R)-3-hydroxyacyl]-alpha-D-glucosamine + holo-[ACP] + H(+)</text>
        <dbReference type="Rhea" id="RHEA:53836"/>
        <dbReference type="Rhea" id="RHEA-COMP:9685"/>
        <dbReference type="Rhea" id="RHEA-COMP:9945"/>
        <dbReference type="ChEBI" id="CHEBI:15378"/>
        <dbReference type="ChEBI" id="CHEBI:64479"/>
        <dbReference type="ChEBI" id="CHEBI:78827"/>
        <dbReference type="ChEBI" id="CHEBI:137740"/>
        <dbReference type="ChEBI" id="CHEBI:137748"/>
        <dbReference type="EC" id="2.3.1.191"/>
    </reaction>
</comment>